<dbReference type="Proteomes" id="UP000187012">
    <property type="component" value="Unassembled WGS sequence"/>
</dbReference>
<feature type="region of interest" description="Disordered" evidence="1">
    <location>
        <begin position="595"/>
        <end position="615"/>
    </location>
</feature>
<keyword evidence="3" id="KW-1185">Reference proteome</keyword>
<evidence type="ECO:0000313" key="2">
    <source>
        <dbReference type="EMBL" id="SIT45655.1"/>
    </source>
</evidence>
<dbReference type="SUPFAM" id="SSF52467">
    <property type="entry name" value="DHS-like NAD/FAD-binding domain"/>
    <property type="match status" value="1"/>
</dbReference>
<accession>A0A1N7SE23</accession>
<reference evidence="2 3" key="1">
    <citation type="submission" date="2016-12" db="EMBL/GenBank/DDBJ databases">
        <authorList>
            <person name="Song W.-J."/>
            <person name="Kurnit D.M."/>
        </authorList>
    </citation>
    <scope>NUCLEOTIDE SEQUENCE [LARGE SCALE GENOMIC DNA]</scope>
    <source>
        <strain evidence="2 3">STM7296</strain>
    </source>
</reference>
<name>A0A1N7SE23_9BURK</name>
<dbReference type="EMBL" id="CYGX02000058">
    <property type="protein sequence ID" value="SIT45655.1"/>
    <property type="molecule type" value="Genomic_DNA"/>
</dbReference>
<evidence type="ECO:0000313" key="3">
    <source>
        <dbReference type="Proteomes" id="UP000187012"/>
    </source>
</evidence>
<evidence type="ECO:0000256" key="1">
    <source>
        <dbReference type="SAM" id="MobiDB-lite"/>
    </source>
</evidence>
<dbReference type="STRING" id="1247936.BN2475_580033"/>
<protein>
    <submittedName>
        <fullName evidence="2">Uncharacterized protein</fullName>
    </submittedName>
</protein>
<proteinExistence type="predicted"/>
<organism evidence="2 3">
    <name type="scientific">Paraburkholderia ribeironis</name>
    <dbReference type="NCBI Taxonomy" id="1247936"/>
    <lineage>
        <taxon>Bacteria</taxon>
        <taxon>Pseudomonadati</taxon>
        <taxon>Pseudomonadota</taxon>
        <taxon>Betaproteobacteria</taxon>
        <taxon>Burkholderiales</taxon>
        <taxon>Burkholderiaceae</taxon>
        <taxon>Paraburkholderia</taxon>
    </lineage>
</organism>
<dbReference type="Pfam" id="PF13289">
    <property type="entry name" value="SIR2_2"/>
    <property type="match status" value="1"/>
</dbReference>
<sequence>MSKSKRMKDDSTIQEVVEQIPNGVHLYRIREALESGHAAVMVGAGFSRNAEHENRLPTWSMLMDALLADLYPSVDARRMAAERFGGISGMLRLAEEYAVARGRAQLDARLHQLLPDAGVINPGRLHTKLLSLPWADVYTTNYDTLLERALDQDRGEFIPEIKRRYQVVVAAQEVPFSKSNGRPRVVKLHGSLRSGSPLILTEEDYRCYPSRFAPFMNTVQQAMLENVFCLIGFSGDDPNFLQWTGWVRDRLGAQTPPIYLITVGVVPDGQRLILERRNIFPIPIEELGKKEGQIDYAQAFEKLFEFWTPSVAPRRALWPYDYPPTPKGLNFSGQELLAWARFSRSNREQYPGWLVAPERNRERIRLRSGLPTTTMSYRKLASELSPTFRLVLLFEVTWILSVALEDVDELRATDIEQALEAESTADSESGGVGGVDEKDFEPWGDEVKFIRGNLTVALMRSARQRGDIEKFNKWQRELESLPARARNPEMECQAFYEEVLFHIERLDPEKAMQALKKLEVSAERADLYWRIRVGTIFGELGVIRRGREIVRNGLHQIREAIQAQGETLTLVSREHWAERVLDAMSAAVDAAEQESARKVAMGPPPKRGKEQHTRTPDVTLHDLILREEVDSTRRESEETIYRDENARDHIEHPNTQLDLLSCEIDRTSEVLEELTIKFDSRVVAEKRWNVPLDRDAVLAARAYVRLTEEVGYVPAVGPVSLSGGHLVSSFRILSFVFPISACLRILTRANGGSVYTSLEPLTRAQVARLSEERAMHLYQLSIRGVNACMNRSSRDWDRRTETSVRFYLELASRLLLRLDSANADSAIQHAMGWHANEALRENTSLHRAFASFFKRVVQLLEPVALRKRSLDLLKLNPDSALLKRFRDWPTAVASLPYEVDGVSAEPGCSEAVDVVLDQSRQAKADDEDAKAFHLERLDWLWRNGAMSADQERAFAEFVWKSIPHDALPSYVGFYRGAVLVWPSVPGEDVESLFRKWLIDEPFSNLVTIAPDLDGKPQQSIGSTSESLLGNILLTGNRLVRFAWSSNDASTVMAKLRAWWETEGRALTDKYAGRPNERFGAQIVVNRLTLMAHVVHRILVPNLSKTEADAPDLSRWLAEMWSAGLRLGKALVPLLFTGLSWWPEREDVVIQLTANAVRHGEDAQAVSFGFNAAGFWLLRLSSPTNSSRSYVAFLVEVLAWRSRPQTPLALEHIAELLRLGAAVHFQQQAHRLAAELLSLMLHFSDCEPGDDIVEFECRPRMRQAAAVCLAALGRQFAHVRESENWKQAMTLVCTDALLDVRISGQQFVEEFEQLRPARS</sequence>
<gene>
    <name evidence="2" type="ORF">BN2475_580033</name>
</gene>
<dbReference type="InterPro" id="IPR029035">
    <property type="entry name" value="DHS-like_NAD/FAD-binding_dom"/>
</dbReference>